<evidence type="ECO:0000313" key="3">
    <source>
        <dbReference type="EMBL" id="MBG0778430.1"/>
    </source>
</evidence>
<feature type="domain" description="Pyruvate/ketoisovalerate oxidoreductase catalytic" evidence="2">
    <location>
        <begin position="12"/>
        <end position="173"/>
    </location>
</feature>
<dbReference type="AlphaFoldDB" id="A0A931CSU1"/>
<keyword evidence="1" id="KW-0560">Oxidoreductase</keyword>
<gene>
    <name evidence="3" type="ORF">H0S81_00655</name>
</gene>
<sequence>MERSRLVFSGSGGQGVITAAIILAKAAVIFEGKNATQSQSYGAAARGGATRSDVLISDSEIFFPKVVQPNILVSLTQESYNTFSGIIRPGGLLLVDSKFVSIENKVDAKHLALPMYDTVMKKIGKPIVFNICMLGALLGATRLVRGESILKVLETTIPKDFMEMNKTALDLGIHMGESAVN</sequence>
<dbReference type="InterPro" id="IPR019752">
    <property type="entry name" value="Pyrv/ketoisovalerate_OxRed_cat"/>
</dbReference>
<proteinExistence type="predicted"/>
<comment type="caution">
    <text evidence="3">The sequence shown here is derived from an EMBL/GenBank/DDBJ whole genome shotgun (WGS) entry which is preliminary data.</text>
</comment>
<dbReference type="SUPFAM" id="SSF53323">
    <property type="entry name" value="Pyruvate-ferredoxin oxidoreductase, PFOR, domain III"/>
    <property type="match status" value="1"/>
</dbReference>
<reference evidence="3" key="1">
    <citation type="submission" date="2020-07" db="EMBL/GenBank/DDBJ databases">
        <title>Severe corrosion of carbon steel in oil field produced water can be linked to methanogenic archaea containing a special type of NiFe hydrogenase.</title>
        <authorList>
            <person name="Lahme S."/>
            <person name="Mand J."/>
            <person name="Longwell J."/>
            <person name="Smith R."/>
            <person name="Enning D."/>
        </authorList>
    </citation>
    <scope>NUCLEOTIDE SEQUENCE</scope>
    <source>
        <strain evidence="3">MIC098Bin6</strain>
    </source>
</reference>
<evidence type="ECO:0000313" key="4">
    <source>
        <dbReference type="Proteomes" id="UP000706172"/>
    </source>
</evidence>
<dbReference type="PANTHER" id="PTHR42730">
    <property type="entry name" value="2-OXOGLUTARATE SYNTHASE SUBUNIT KORC"/>
    <property type="match status" value="1"/>
</dbReference>
<organism evidence="3 4">
    <name type="scientific">Desulfotignum balticum</name>
    <dbReference type="NCBI Taxonomy" id="115781"/>
    <lineage>
        <taxon>Bacteria</taxon>
        <taxon>Pseudomonadati</taxon>
        <taxon>Thermodesulfobacteriota</taxon>
        <taxon>Desulfobacteria</taxon>
        <taxon>Desulfobacterales</taxon>
        <taxon>Desulfobacteraceae</taxon>
        <taxon>Desulfotignum</taxon>
    </lineage>
</organism>
<name>A0A931CSU1_9BACT</name>
<protein>
    <submittedName>
        <fullName evidence="3">2-oxoacid:acceptor oxidoreductase family protein</fullName>
    </submittedName>
</protein>
<dbReference type="InterPro" id="IPR052554">
    <property type="entry name" value="2-oxoglutarate_synth_KorC"/>
</dbReference>
<evidence type="ECO:0000259" key="2">
    <source>
        <dbReference type="Pfam" id="PF01558"/>
    </source>
</evidence>
<dbReference type="GO" id="GO:0016903">
    <property type="term" value="F:oxidoreductase activity, acting on the aldehyde or oxo group of donors"/>
    <property type="evidence" value="ECO:0007669"/>
    <property type="project" value="InterPro"/>
</dbReference>
<dbReference type="Proteomes" id="UP000706172">
    <property type="component" value="Unassembled WGS sequence"/>
</dbReference>
<dbReference type="EMBL" id="JACCQK010000022">
    <property type="protein sequence ID" value="MBG0778430.1"/>
    <property type="molecule type" value="Genomic_DNA"/>
</dbReference>
<evidence type="ECO:0000256" key="1">
    <source>
        <dbReference type="ARBA" id="ARBA00023002"/>
    </source>
</evidence>
<dbReference type="PANTHER" id="PTHR42730:SF1">
    <property type="entry name" value="2-OXOGLUTARATE SYNTHASE SUBUNIT KORC"/>
    <property type="match status" value="1"/>
</dbReference>
<dbReference type="InterPro" id="IPR002869">
    <property type="entry name" value="Pyrv_flavodox_OxRed_cen"/>
</dbReference>
<dbReference type="Gene3D" id="3.40.920.10">
    <property type="entry name" value="Pyruvate-ferredoxin oxidoreductase, PFOR, domain III"/>
    <property type="match status" value="1"/>
</dbReference>
<accession>A0A931CSU1</accession>
<dbReference type="Pfam" id="PF01558">
    <property type="entry name" value="POR"/>
    <property type="match status" value="1"/>
</dbReference>